<dbReference type="InterPro" id="IPR046083">
    <property type="entry name" value="DUF6101"/>
</dbReference>
<gene>
    <name evidence="2" type="ORF">DFR47_101193</name>
</gene>
<accession>A0A366EAU8</accession>
<evidence type="ECO:0000313" key="3">
    <source>
        <dbReference type="Proteomes" id="UP000252893"/>
    </source>
</evidence>
<reference evidence="2 3" key="1">
    <citation type="submission" date="2018-06" db="EMBL/GenBank/DDBJ databases">
        <title>Genomic Encyclopedia of Type Strains, Phase IV (KMG-IV): sequencing the most valuable type-strain genomes for metagenomic binning, comparative biology and taxonomic classification.</title>
        <authorList>
            <person name="Goeker M."/>
        </authorList>
    </citation>
    <scope>NUCLEOTIDE SEQUENCE [LARGE SCALE GENOMIC DNA]</scope>
    <source>
        <strain evidence="2 3">DSM 25619</strain>
    </source>
</reference>
<protein>
    <submittedName>
        <fullName evidence="2">Uncharacterized protein</fullName>
    </submittedName>
</protein>
<evidence type="ECO:0000313" key="2">
    <source>
        <dbReference type="EMBL" id="RBO98594.1"/>
    </source>
</evidence>
<dbReference type="EMBL" id="QNRH01000001">
    <property type="protein sequence ID" value="RBO98594.1"/>
    <property type="molecule type" value="Genomic_DNA"/>
</dbReference>
<dbReference type="Proteomes" id="UP000252893">
    <property type="component" value="Unassembled WGS sequence"/>
</dbReference>
<evidence type="ECO:0000256" key="1">
    <source>
        <dbReference type="SAM" id="MobiDB-lite"/>
    </source>
</evidence>
<dbReference type="Pfam" id="PF19596">
    <property type="entry name" value="DUF6101"/>
    <property type="match status" value="1"/>
</dbReference>
<feature type="region of interest" description="Disordered" evidence="1">
    <location>
        <begin position="143"/>
        <end position="164"/>
    </location>
</feature>
<sequence length="191" mass="21181">MNQMLEKQDKPVWASREIRLDPSQFPQSISYASTGEQEDVTFTINERGAVLRRVLPSSGLPMSVALPAHVFLGVTARAVEDEHGLITVTLELMHEDPQMSVPLLVAHDLDDVAADWHAWANAYKLPMLLVEADGVARPVHDTIGGVTASASTERRQGQEQRRRRPRFLARRKTGSLGVTLKISGREIIARV</sequence>
<organism evidence="2 3">
    <name type="scientific">Pseudochrobactrum asaccharolyticum</name>
    <dbReference type="NCBI Taxonomy" id="354351"/>
    <lineage>
        <taxon>Bacteria</taxon>
        <taxon>Pseudomonadati</taxon>
        <taxon>Pseudomonadota</taxon>
        <taxon>Alphaproteobacteria</taxon>
        <taxon>Hyphomicrobiales</taxon>
        <taxon>Brucellaceae</taxon>
        <taxon>Pseudochrobactrum</taxon>
    </lineage>
</organism>
<keyword evidence="3" id="KW-1185">Reference proteome</keyword>
<proteinExistence type="predicted"/>
<dbReference type="AlphaFoldDB" id="A0A366EAU8"/>
<comment type="caution">
    <text evidence="2">The sequence shown here is derived from an EMBL/GenBank/DDBJ whole genome shotgun (WGS) entry which is preliminary data.</text>
</comment>
<name>A0A366EAU8_9HYPH</name>